<feature type="transmembrane region" description="Helical" evidence="1">
    <location>
        <begin position="558"/>
        <end position="574"/>
    </location>
</feature>
<keyword evidence="3" id="KW-1185">Reference proteome</keyword>
<dbReference type="Proteomes" id="UP001303211">
    <property type="component" value="Chromosome"/>
</dbReference>
<feature type="transmembrane region" description="Helical" evidence="1">
    <location>
        <begin position="586"/>
        <end position="606"/>
    </location>
</feature>
<reference evidence="2 3" key="1">
    <citation type="submission" date="2023-03" db="EMBL/GenBank/DDBJ databases">
        <title>Diaphorobacter basophil sp. nov., isolated from a sewage-treatment plant.</title>
        <authorList>
            <person name="Yang K."/>
        </authorList>
    </citation>
    <scope>NUCLEOTIDE SEQUENCE [LARGE SCALE GENOMIC DNA]</scope>
    <source>
        <strain evidence="2 3">Y-1</strain>
    </source>
</reference>
<name>A0ABZ0J814_9BURK</name>
<feature type="transmembrane region" description="Helical" evidence="1">
    <location>
        <begin position="216"/>
        <end position="242"/>
    </location>
</feature>
<keyword evidence="1" id="KW-1133">Transmembrane helix</keyword>
<proteinExistence type="predicted"/>
<feature type="transmembrane region" description="Helical" evidence="1">
    <location>
        <begin position="249"/>
        <end position="266"/>
    </location>
</feature>
<feature type="transmembrane region" description="Helical" evidence="1">
    <location>
        <begin position="42"/>
        <end position="64"/>
    </location>
</feature>
<dbReference type="EMBL" id="CP136921">
    <property type="protein sequence ID" value="WOO34013.1"/>
    <property type="molecule type" value="Genomic_DNA"/>
</dbReference>
<keyword evidence="1" id="KW-0812">Transmembrane</keyword>
<keyword evidence="1" id="KW-0472">Membrane</keyword>
<gene>
    <name evidence="2" type="ORF">P4826_08115</name>
</gene>
<feature type="transmembrane region" description="Helical" evidence="1">
    <location>
        <begin position="272"/>
        <end position="288"/>
    </location>
</feature>
<evidence type="ECO:0000313" key="2">
    <source>
        <dbReference type="EMBL" id="WOO34013.1"/>
    </source>
</evidence>
<sequence length="630" mass="69088">MFALPCAGLCLYAAAQHPVAPMLALSLLAAALVWAMWRPVDLWFVLPALLPVASFAPWTGWWVVDESDLLVLALLGGAYGRWALDAWRVPAAVHGTTPAGIRWAYWVLPPLLVVGVWRGLDDARGAASWVALLADLWAQGPHGDYDQPGNTLRVAKSLAWGLLLMPALYRSSRGAALRLARGMLVGLFFVCIAVLWERGLYVGWLDFSANYRTVAWFWEMHVGGGAIDAYLAMALPFAWWAAWSAPHGWRWYAAAGLVLLATYAVLTAYARGLYLTVVITAVGMAWLAHRHRLKAPDATLWHRRAMAWLLVALVVEILAVWVGGAFMSDRLSRSNADLHQRLAHWKRGVHMLHTPGQWVLGLGLGRLPAQYSAQNPEGALPGRVRWVRHGDAGNEVWLYGPQRADAKGGLALTQHVPLESGGHYTVRLRAHMDAPMWLKVQLCEQYLLYQARCQLRTRQVSEASKTTDGWIVLPLLGPALASGGHGTVSRDGVLSIQLLQANASIRITAVELLDKSGRQVLKNPDLALGPRYWSSIAYGNFLPWHMDNLLLELLIERGLLAVLILALAVAWALLQLARGVRRGSPLALVVGGSIIAGLMAGGLVSFAEVPRVSLVLWLLPIVSFCITEDR</sequence>
<evidence type="ECO:0000313" key="3">
    <source>
        <dbReference type="Proteomes" id="UP001303211"/>
    </source>
</evidence>
<protein>
    <recommendedName>
        <fullName evidence="4">O-antigen ligase domain-containing protein</fullName>
    </recommendedName>
</protein>
<evidence type="ECO:0008006" key="4">
    <source>
        <dbReference type="Google" id="ProtNLM"/>
    </source>
</evidence>
<evidence type="ECO:0000256" key="1">
    <source>
        <dbReference type="SAM" id="Phobius"/>
    </source>
</evidence>
<accession>A0ABZ0J814</accession>
<feature type="transmembrane region" description="Helical" evidence="1">
    <location>
        <begin position="308"/>
        <end position="327"/>
    </location>
</feature>
<organism evidence="2 3">
    <name type="scientific">Diaphorobacter limosus</name>
    <dbReference type="NCBI Taxonomy" id="3036128"/>
    <lineage>
        <taxon>Bacteria</taxon>
        <taxon>Pseudomonadati</taxon>
        <taxon>Pseudomonadota</taxon>
        <taxon>Betaproteobacteria</taxon>
        <taxon>Burkholderiales</taxon>
        <taxon>Comamonadaceae</taxon>
        <taxon>Diaphorobacter</taxon>
    </lineage>
</organism>
<feature type="transmembrane region" description="Helical" evidence="1">
    <location>
        <begin position="175"/>
        <end position="196"/>
    </location>
</feature>